<dbReference type="InterPro" id="IPR032675">
    <property type="entry name" value="LRR_dom_sf"/>
</dbReference>
<dbReference type="OrthoDB" id="2013775at2759"/>
<name>A0A7I8WF94_9ANNE</name>
<comment type="caution">
    <text evidence="1">The sequence shown here is derived from an EMBL/GenBank/DDBJ whole genome shotgun (WGS) entry which is preliminary data.</text>
</comment>
<protein>
    <submittedName>
        <fullName evidence="1">Uncharacterized protein</fullName>
    </submittedName>
</protein>
<dbReference type="AlphaFoldDB" id="A0A7I8WF94"/>
<organism evidence="1 2">
    <name type="scientific">Dimorphilus gyrociliatus</name>
    <dbReference type="NCBI Taxonomy" id="2664684"/>
    <lineage>
        <taxon>Eukaryota</taxon>
        <taxon>Metazoa</taxon>
        <taxon>Spiralia</taxon>
        <taxon>Lophotrochozoa</taxon>
        <taxon>Annelida</taxon>
        <taxon>Polychaeta</taxon>
        <taxon>Polychaeta incertae sedis</taxon>
        <taxon>Dinophilidae</taxon>
        <taxon>Dimorphilus</taxon>
    </lineage>
</organism>
<accession>A0A7I8WF94</accession>
<dbReference type="GO" id="GO:0005737">
    <property type="term" value="C:cytoplasm"/>
    <property type="evidence" value="ECO:0007669"/>
    <property type="project" value="TreeGrafter"/>
</dbReference>
<reference evidence="1 2" key="1">
    <citation type="submission" date="2020-08" db="EMBL/GenBank/DDBJ databases">
        <authorList>
            <person name="Hejnol A."/>
        </authorList>
    </citation>
    <scope>NUCLEOTIDE SEQUENCE [LARGE SCALE GENOMIC DNA]</scope>
</reference>
<keyword evidence="2" id="KW-1185">Reference proteome</keyword>
<dbReference type="InterPro" id="IPR050637">
    <property type="entry name" value="NLRP_innate_immun_reg"/>
</dbReference>
<gene>
    <name evidence="1" type="ORF">DGYR_LOCUS14000</name>
</gene>
<dbReference type="EMBL" id="CAJFCJ010000080">
    <property type="protein sequence ID" value="CAD5126770.1"/>
    <property type="molecule type" value="Genomic_DNA"/>
</dbReference>
<dbReference type="PANTHER" id="PTHR45690">
    <property type="entry name" value="NACHT, LRR AND PYD DOMAINS-CONTAINING PROTEIN 12"/>
    <property type="match status" value="1"/>
</dbReference>
<sequence length="849" mass="96044">MATNCLENILLNYICNNLKLISRICKNQSLYLPQQVGNKIFDFINKEYKQLDDDDLEFFSPDVLSLTHILLRRHQIINENFPTFINNHSLESLALEGFCKICNLLIGNSLQDLELKRCDSIDCSCFEVDICNLRSLNIQDSKSLKLISSSFKLLELCTESLHKLTLSNCLLTDVEGLTLGNLLTRCKSLQAIDFSCNKDIADSWLHIFDGLNSSAKTLQSVDLSNCHFTEYQFVLLSDLLNECTCLQEYSMENIDINRREFNRMCNSLKKSSHSLKNLNLCNTLKEKHHLDLLTDLLVKCNCLKNINLSNNEHFGSDFIGVFNALESSSSSLLSIDISSCFKDEENDNPLSSLLSHCSLLRKIKLSGNHWNQEGFERMCNALKSPSRNLLSIDVSLKNLDKSLYRHLGSFLSECTKLQEIQLSDIGQSVDKEFEKICNGLESSSETLLSLSLRSCDIDGNNAFHLSELLMKCTSLQKYKHEGREADLLQNDFENICNGLTLSARSLVEIDFSNAPILAVDSENSCLNNLIFECKAIKIVYVPKNIDITLLAVRFKSLNRQLLINDQLFYNIIGNLNLNHSVENLKTICNFLKSSTKYISSVCLCNAAGDKHIEILCDFFRECHTLRSISLTDSSFGRDFHRVCMALKLSSKSLRSIHLCDCSLEQEDYKYVGSLLSECKSLQEIKLSYDGGLDDAFKIICNGLKSSSHSLLSIDFSRCAISYLEFEPLLDLFDECESLQKIDISGHEGFDSELANVCSKLNKFASQLLLINLGNCDVHNFSDVEGLQEFLSQCFSAQNVSLSLTKHQFRDIEESALADGYSFSHIGELFDKFMDRMEFSKSTIVNIDIM</sequence>
<evidence type="ECO:0000313" key="1">
    <source>
        <dbReference type="EMBL" id="CAD5126770.1"/>
    </source>
</evidence>
<evidence type="ECO:0000313" key="2">
    <source>
        <dbReference type="Proteomes" id="UP000549394"/>
    </source>
</evidence>
<dbReference type="Proteomes" id="UP000549394">
    <property type="component" value="Unassembled WGS sequence"/>
</dbReference>
<proteinExistence type="predicted"/>
<dbReference type="PANTHER" id="PTHR45690:SF4">
    <property type="entry name" value="NACHT, LRR AND PYD DOMAINS-CONTAINING PROTEIN 10"/>
    <property type="match status" value="1"/>
</dbReference>
<dbReference type="Gene3D" id="3.80.10.10">
    <property type="entry name" value="Ribonuclease Inhibitor"/>
    <property type="match status" value="3"/>
</dbReference>
<dbReference type="SUPFAM" id="SSF52047">
    <property type="entry name" value="RNI-like"/>
    <property type="match status" value="3"/>
</dbReference>